<dbReference type="PANTHER" id="PTHR13754">
    <property type="entry name" value="METALLO-BETA-LACTAMASE SUPERFAMILY PROTEIN"/>
    <property type="match status" value="1"/>
</dbReference>
<sequence length="282" mass="30367">MPRIGVLIDNNTLDDHLAREHGLSLVILLDSGDRWLWDTGQSGIFFDNARAMGIDLAQLSGLALSHGHYDHTGGLDRLWRETDFTGPIYGHPAVMTGRYACSCCSPPRAIGLRTVNRQRLASQLIPVSDTARLGPGLTMVTNITRQAGNFEPIQGFYLDPLGRTTDTIPDDTALVLETGYGPVLILGCCHSGLENTCDHIAVNLGINRFHALIGGLHLKSAKPNHIEETLQTITRFGFSEVYAGHCTGTHAISSLSDALPGKIHPMGSGLLLTFPPSGHSTT</sequence>
<dbReference type="InterPro" id="IPR052926">
    <property type="entry name" value="Metallo-beta-lactamase_dom"/>
</dbReference>
<dbReference type="InterPro" id="IPR001279">
    <property type="entry name" value="Metallo-B-lactamas"/>
</dbReference>
<gene>
    <name evidence="2" type="ORF">GF1_03220</name>
</gene>
<protein>
    <submittedName>
        <fullName evidence="2">MBL fold metallo-hydrolase</fullName>
    </submittedName>
</protein>
<dbReference type="Pfam" id="PF00753">
    <property type="entry name" value="Lactamase_B"/>
    <property type="match status" value="1"/>
</dbReference>
<dbReference type="RefSeq" id="WP_267927881.1">
    <property type="nucleotide sequence ID" value="NZ_AP024233.1"/>
</dbReference>
<dbReference type="CDD" id="cd07713">
    <property type="entry name" value="DHPS-like_MBL-fold"/>
    <property type="match status" value="1"/>
</dbReference>
<dbReference type="AlphaFoldDB" id="A0A915XK92"/>
<reference evidence="2" key="1">
    <citation type="submission" date="2020-12" db="EMBL/GenBank/DDBJ databases">
        <title>Desulfobium dissulfuricans gen. nov., sp. nov., a novel mesophilic, sulfate-reducing bacterium isolated from a deep-sea hydrothermal vent.</title>
        <authorList>
            <person name="Hashimoto Y."/>
            <person name="Tame A."/>
            <person name="Sawayama S."/>
            <person name="Miyazaki J."/>
            <person name="Takai K."/>
            <person name="Nakagawa S."/>
        </authorList>
    </citation>
    <scope>NUCLEOTIDE SEQUENCE</scope>
    <source>
        <strain evidence="2">GF1</strain>
    </source>
</reference>
<dbReference type="SUPFAM" id="SSF56281">
    <property type="entry name" value="Metallo-hydrolase/oxidoreductase"/>
    <property type="match status" value="1"/>
</dbReference>
<dbReference type="Gene3D" id="3.60.15.10">
    <property type="entry name" value="Ribonuclease Z/Hydroxyacylglutathione hydrolase-like"/>
    <property type="match status" value="1"/>
</dbReference>
<dbReference type="InterPro" id="IPR041712">
    <property type="entry name" value="DHPS-like_MBL-fold"/>
</dbReference>
<evidence type="ECO:0000259" key="1">
    <source>
        <dbReference type="Pfam" id="PF00753"/>
    </source>
</evidence>
<feature type="domain" description="Metallo-beta-lactamase" evidence="1">
    <location>
        <begin position="26"/>
        <end position="89"/>
    </location>
</feature>
<keyword evidence="3" id="KW-1185">Reference proteome</keyword>
<dbReference type="Proteomes" id="UP001063350">
    <property type="component" value="Chromosome"/>
</dbReference>
<organism evidence="2 3">
    <name type="scientific">Desulfolithobacter dissulfuricans</name>
    <dbReference type="NCBI Taxonomy" id="2795293"/>
    <lineage>
        <taxon>Bacteria</taxon>
        <taxon>Pseudomonadati</taxon>
        <taxon>Thermodesulfobacteriota</taxon>
        <taxon>Desulfobulbia</taxon>
        <taxon>Desulfobulbales</taxon>
        <taxon>Desulfobulbaceae</taxon>
        <taxon>Desulfolithobacter</taxon>
    </lineage>
</organism>
<proteinExistence type="predicted"/>
<name>A0A915XK92_9BACT</name>
<dbReference type="EMBL" id="AP024233">
    <property type="protein sequence ID" value="BCO07946.1"/>
    <property type="molecule type" value="Genomic_DNA"/>
</dbReference>
<dbReference type="PANTHER" id="PTHR13754:SF13">
    <property type="entry name" value="METALLO-BETA-LACTAMASE SUPERFAMILY PROTEIN (AFU_ORTHOLOGUE AFUA_3G07630)"/>
    <property type="match status" value="1"/>
</dbReference>
<evidence type="ECO:0000313" key="2">
    <source>
        <dbReference type="EMBL" id="BCO07946.1"/>
    </source>
</evidence>
<dbReference type="KEGG" id="ddu:GF1_03220"/>
<dbReference type="InterPro" id="IPR036866">
    <property type="entry name" value="RibonucZ/Hydroxyglut_hydro"/>
</dbReference>
<accession>A0A915XK92</accession>
<evidence type="ECO:0000313" key="3">
    <source>
        <dbReference type="Proteomes" id="UP001063350"/>
    </source>
</evidence>
<dbReference type="GO" id="GO:0016740">
    <property type="term" value="F:transferase activity"/>
    <property type="evidence" value="ECO:0007669"/>
    <property type="project" value="TreeGrafter"/>
</dbReference>